<dbReference type="Proteomes" id="UP000006158">
    <property type="component" value="Chromosome"/>
</dbReference>
<feature type="compositionally biased region" description="Basic residues" evidence="1">
    <location>
        <begin position="421"/>
        <end position="448"/>
    </location>
</feature>
<feature type="compositionally biased region" description="Basic and acidic residues" evidence="1">
    <location>
        <begin position="335"/>
        <end position="348"/>
    </location>
</feature>
<accession>I7FT91</accession>
<feature type="compositionally biased region" description="Basic and acidic residues" evidence="1">
    <location>
        <begin position="267"/>
        <end position="277"/>
    </location>
</feature>
<evidence type="ECO:0000313" key="3">
    <source>
        <dbReference type="Proteomes" id="UP000006158"/>
    </source>
</evidence>
<organism evidence="2 3">
    <name type="scientific">Mycolicibacterium smegmatis (strain ATCC 700084 / mc(2)155)</name>
    <name type="common">Mycobacterium smegmatis</name>
    <dbReference type="NCBI Taxonomy" id="246196"/>
    <lineage>
        <taxon>Bacteria</taxon>
        <taxon>Bacillati</taxon>
        <taxon>Actinomycetota</taxon>
        <taxon>Actinomycetes</taxon>
        <taxon>Mycobacteriales</taxon>
        <taxon>Mycobacteriaceae</taxon>
        <taxon>Mycolicibacterium</taxon>
    </lineage>
</organism>
<protein>
    <submittedName>
        <fullName evidence="2">Uncharacterized protein</fullName>
    </submittedName>
</protein>
<feature type="compositionally biased region" description="Basic and acidic residues" evidence="1">
    <location>
        <begin position="173"/>
        <end position="202"/>
    </location>
</feature>
<feature type="compositionally biased region" description="Basic residues" evidence="1">
    <location>
        <begin position="400"/>
        <end position="409"/>
    </location>
</feature>
<reference evidence="2 3" key="2">
    <citation type="journal article" date="2009" name="Genome Res.">
        <title>Ortho-proteogenomics: multiple proteomes investigation through orthology and a new MS-based protocol.</title>
        <authorList>
            <person name="Gallien S."/>
            <person name="Perrodou E."/>
            <person name="Carapito C."/>
            <person name="Deshayes C."/>
            <person name="Reyrat J.M."/>
            <person name="Van Dorsselaer A."/>
            <person name="Poch O."/>
            <person name="Schaeffer C."/>
            <person name="Lecompte O."/>
        </authorList>
    </citation>
    <scope>NUCLEOTIDE SEQUENCE [LARGE SCALE GENOMIC DNA]</scope>
    <source>
        <strain evidence="3">ATCC 700084 / mc(2)155</strain>
    </source>
</reference>
<dbReference type="KEGG" id="msg:MSMEI_5663"/>
<feature type="region of interest" description="Disordered" evidence="1">
    <location>
        <begin position="248"/>
        <end position="466"/>
    </location>
</feature>
<feature type="compositionally biased region" description="Basic residues" evidence="1">
    <location>
        <begin position="102"/>
        <end position="118"/>
    </location>
</feature>
<evidence type="ECO:0000256" key="1">
    <source>
        <dbReference type="SAM" id="MobiDB-lite"/>
    </source>
</evidence>
<feature type="region of interest" description="Disordered" evidence="1">
    <location>
        <begin position="102"/>
        <end position="233"/>
    </location>
</feature>
<feature type="compositionally biased region" description="Basic and acidic residues" evidence="1">
    <location>
        <begin position="365"/>
        <end position="399"/>
    </location>
</feature>
<dbReference type="AlphaFoldDB" id="I7FT91"/>
<name>I7FT91_MYCS2</name>
<feature type="compositionally biased region" description="Basic and acidic residues" evidence="1">
    <location>
        <begin position="248"/>
        <end position="258"/>
    </location>
</feature>
<sequence length="482" mass="54892">MRSTRRVRWPRCGTRENRRGRSDHGRHEQRPDRPQDEIAFAHRDQQDGEQHHDQYCTRKLHGDRGTRDPGIRLPDSHVHHEQQQCRHDEQQFADVLGEPARHHRENTHHRGHRNRGHHAAAEQPRGDARGSPHGGQHHGDPEQRRRQVQALSAHVAEQFRHDQGKVGGAVAETGDRRQVHRDQQYHRTHRGDADRNTKRSCDRAQPIRGGGGGLEAEQAETEWQGSGQHVDGRDALGAAHDLRAARGHLGDDSERQIEVRQQPQAGQHRDGRHDRPGRQHRHERACDDDPDAGPHRPKPAGQDGFRVHARHAQRLQPQRHRRAHTKGGVRRKLHQPGEPRGHRPEHRPQQFRCGGRTCGAGVQARQRDDHHRHENRRAQDADAVEGRGSDHREGQADRAPHRHRRRMVRGGRPGRCPRGLGHGHRTGGGSSRHRAAPGSRRARCRHPGRPWSSPIGRRGYGRRGPSPLRVTAAIIGLRWTTT</sequence>
<dbReference type="EMBL" id="CP001663">
    <property type="protein sequence ID" value="AFP42098.1"/>
    <property type="molecule type" value="Genomic_DNA"/>
</dbReference>
<feature type="region of interest" description="Disordered" evidence="1">
    <location>
        <begin position="1"/>
        <end position="87"/>
    </location>
</feature>
<reference evidence="2 3" key="1">
    <citation type="journal article" date="2007" name="Genome Biol.">
        <title>Interrupted coding sequences in Mycobacterium smegmatis: authentic mutations or sequencing errors?</title>
        <authorList>
            <person name="Deshayes C."/>
            <person name="Perrodou E."/>
            <person name="Gallien S."/>
            <person name="Euphrasie D."/>
            <person name="Schaeffer C."/>
            <person name="Van-Dorsselaer A."/>
            <person name="Poch O."/>
            <person name="Lecompte O."/>
            <person name="Reyrat J.M."/>
        </authorList>
    </citation>
    <scope>NUCLEOTIDE SEQUENCE [LARGE SCALE GENOMIC DNA]</scope>
    <source>
        <strain evidence="3">ATCC 700084 / mc(2)155</strain>
    </source>
</reference>
<feature type="compositionally biased region" description="Basic and acidic residues" evidence="1">
    <location>
        <begin position="13"/>
        <end position="87"/>
    </location>
</feature>
<evidence type="ECO:0000313" key="2">
    <source>
        <dbReference type="EMBL" id="AFP42098.1"/>
    </source>
</evidence>
<feature type="compositionally biased region" description="Basic residues" evidence="1">
    <location>
        <begin position="307"/>
        <end position="334"/>
    </location>
</feature>
<gene>
    <name evidence="2" type="ordered locus">MSMEI_5663</name>
</gene>
<proteinExistence type="predicted"/>